<dbReference type="HOGENOM" id="CLU_266050_0_0_1"/>
<name>W1NUK6_AMBTC</name>
<dbReference type="Proteomes" id="UP000017836">
    <property type="component" value="Unassembled WGS sequence"/>
</dbReference>
<feature type="domain" description="Disease resistance protein At4g27190-like leucine-rich repeats" evidence="2">
    <location>
        <begin position="835"/>
        <end position="973"/>
    </location>
</feature>
<evidence type="ECO:0000259" key="3">
    <source>
        <dbReference type="Pfam" id="PF23598"/>
    </source>
</evidence>
<feature type="domain" description="Disease resistance protein At4g27190-like leucine-rich repeats" evidence="2">
    <location>
        <begin position="1071"/>
        <end position="1199"/>
    </location>
</feature>
<sequence length="1248" mass="141195">MANSTSEKAESDLWELLMDQETEKIKVKKNPEHGRTTIWKKLEIQNTVSLRTVVSIWVTVHHQKRIHGMIVEGSKFSEFEESSVDKSCLIYCRVSNHVRPLDLEDVMEHWTAQGLLESETKPPIEQTFKEITKFICTDSRLKEIEEANIAQRKVVNTIHSELYDMAAIPESFFDSRRELQVLSIWHPGISSIPLSLFKLKGLRVLSLHKSTGISALPPLIKELKNLQTLDLSCTTIKDLPKEMGELNSLKILILRDSLLKQIPIEISNLSLLSELDLFQSYIKWSNHSETNARLEDIARLERLRSLQIMVEDFECVSHEFIEKLKCLQRFHIVVCPSYSGWISKYLKEFSEKKYGKLMAFLCCDCKSMDGFSVLNDLDGLVISRCNNLSSVVAFIAAQKTLKFLRIEDGSGLKEMIGSGTERNPLESLENLCLVRLPLLKGELELGESLKFLRITECPLLTVLQNSLSKNKSLEEIHIGNTNGIEILESSLVRLEKVIIHNMPCLKRIETFSNLRVFQLWRCFELKDLLSGLLKAKRLEQLTICDLSGIEKLIDKGAMNEYIMHPNMVCLELLRLSDLTGVWEGELGVGELGNLRQLSVSDCPKVNSLLNAGFGRLKALEAIRITRCDGLEAIIGDEVRDADAIALKRLDLTELPNLRAIFSANTGMGFIEDLQVLCLKHCSKLKAILPSGFHGLSKLEHIYAGECQSLVKIIDGNVPANALPSFRKFLLENLPSLRAIWEGELGDGALRNLECLQVKNCPELDNLLPSSLHKLEKLEVIHIDNSDKMENIMGETTVGSFALPHLSYLFLSNIGKMNTIWRWGLGFEALGRLEQITVGKCPNLELLWNGEISTGALKSFKSLRLYKCPKIEVLLPSSLDRLERLQNISVEDCDKLEKIIEGSQMEKVGALQNMRSMDLRKLPRLRVLWEGELGFGALREMKSMTIRECPLLDSLPCGLNELPNLELLSIKDCESIDNIVGEVGYESPKFPNLVDLYLQDLANLKVIWHGEMGIGDFQWLECLILRGLNGLKHLPPGLNKLTKLKQLLVCRCGELQKFMGGELAEENSLPNLEHLDIADQPNMTTIWEDLGAGSLRKLKRLAIQNCPRLEALPLGLMKLESLEKLLIKECNSVVTVTPNEAVEGATLPNLVELRLEELPNLEKVWSGSTALPKLKYATITGCPKLKKFANFNIGLSLESLRGSKDWWEGLELEEDEKLKLQQCFSPWPMEGEVKRSPRFHRRLIRRSWQ</sequence>
<dbReference type="InterPro" id="IPR055414">
    <property type="entry name" value="LRR_R13L4/SHOC2-like"/>
</dbReference>
<dbReference type="Pfam" id="PF23598">
    <property type="entry name" value="LRR_14"/>
    <property type="match status" value="1"/>
</dbReference>
<dbReference type="InterPro" id="IPR057135">
    <property type="entry name" value="At4g27190-like_LRR"/>
</dbReference>
<evidence type="ECO:0000313" key="5">
    <source>
        <dbReference type="Proteomes" id="UP000017836"/>
    </source>
</evidence>
<dbReference type="EMBL" id="KI395058">
    <property type="protein sequence ID" value="ERM99003.1"/>
    <property type="molecule type" value="Genomic_DNA"/>
</dbReference>
<dbReference type="STRING" id="13333.W1NUK6"/>
<dbReference type="PANTHER" id="PTHR33463">
    <property type="entry name" value="NB-ARC DOMAIN-CONTAINING PROTEIN-RELATED"/>
    <property type="match status" value="1"/>
</dbReference>
<dbReference type="KEGG" id="atr:18427036"/>
<evidence type="ECO:0008006" key="6">
    <source>
        <dbReference type="Google" id="ProtNLM"/>
    </source>
</evidence>
<dbReference type="OMA" id="KPWPMEQ"/>
<dbReference type="Pfam" id="PF23247">
    <property type="entry name" value="LRR_RPS2"/>
    <property type="match status" value="4"/>
</dbReference>
<organism evidence="4 5">
    <name type="scientific">Amborella trichopoda</name>
    <dbReference type="NCBI Taxonomy" id="13333"/>
    <lineage>
        <taxon>Eukaryota</taxon>
        <taxon>Viridiplantae</taxon>
        <taxon>Streptophyta</taxon>
        <taxon>Embryophyta</taxon>
        <taxon>Tracheophyta</taxon>
        <taxon>Spermatophyta</taxon>
        <taxon>Magnoliopsida</taxon>
        <taxon>Amborellales</taxon>
        <taxon>Amborellaceae</taxon>
        <taxon>Amborella</taxon>
    </lineage>
</organism>
<evidence type="ECO:0000256" key="1">
    <source>
        <dbReference type="ARBA" id="ARBA00022737"/>
    </source>
</evidence>
<gene>
    <name evidence="4" type="ORF">AMTR_s00101p00028030</name>
</gene>
<dbReference type="OrthoDB" id="1517790at2759"/>
<accession>W1NUK6</accession>
<protein>
    <recommendedName>
        <fullName evidence="6">NB-ARC domain-containing protein</fullName>
    </recommendedName>
</protein>
<dbReference type="InterPro" id="IPR032675">
    <property type="entry name" value="LRR_dom_sf"/>
</dbReference>
<keyword evidence="1" id="KW-0677">Repeat</keyword>
<dbReference type="AlphaFoldDB" id="W1NUK6"/>
<feature type="domain" description="Disease resistance protein At4g27190-like leucine-rich repeats" evidence="2">
    <location>
        <begin position="669"/>
        <end position="785"/>
    </location>
</feature>
<dbReference type="Gramene" id="ERM99003">
    <property type="protein sequence ID" value="ERM99003"/>
    <property type="gene ID" value="AMTR_s00101p00028030"/>
</dbReference>
<reference evidence="5" key="1">
    <citation type="journal article" date="2013" name="Science">
        <title>The Amborella genome and the evolution of flowering plants.</title>
        <authorList>
            <consortium name="Amborella Genome Project"/>
        </authorList>
    </citation>
    <scope>NUCLEOTIDE SEQUENCE [LARGE SCALE GENOMIC DNA]</scope>
</reference>
<feature type="domain" description="Disease resistance R13L4/SHOC-2-like LRR" evidence="3">
    <location>
        <begin position="196"/>
        <end position="337"/>
    </location>
</feature>
<dbReference type="eggNOG" id="KOG4658">
    <property type="taxonomic scope" value="Eukaryota"/>
</dbReference>
<dbReference type="SUPFAM" id="SSF52058">
    <property type="entry name" value="L domain-like"/>
    <property type="match status" value="3"/>
</dbReference>
<proteinExistence type="predicted"/>
<keyword evidence="5" id="KW-1185">Reference proteome</keyword>
<evidence type="ECO:0000313" key="4">
    <source>
        <dbReference type="EMBL" id="ERM99003.1"/>
    </source>
</evidence>
<evidence type="ECO:0000259" key="2">
    <source>
        <dbReference type="Pfam" id="PF23247"/>
    </source>
</evidence>
<dbReference type="Gene3D" id="3.80.10.10">
    <property type="entry name" value="Ribonuclease Inhibitor"/>
    <property type="match status" value="3"/>
</dbReference>
<feature type="domain" description="Disease resistance protein At4g27190-like leucine-rich repeats" evidence="2">
    <location>
        <begin position="508"/>
        <end position="628"/>
    </location>
</feature>
<dbReference type="InterPro" id="IPR050905">
    <property type="entry name" value="Plant_NBS-LRR"/>
</dbReference>
<dbReference type="PANTHER" id="PTHR33463:SF209">
    <property type="entry name" value="DISEASE RESISTANCE PROTEIN RPS2-LIKE"/>
    <property type="match status" value="1"/>
</dbReference>